<dbReference type="FunFam" id="2.40.10.10:FF:000166">
    <property type="entry name" value="Trypsin"/>
    <property type="match status" value="1"/>
</dbReference>
<evidence type="ECO:0000313" key="12">
    <source>
        <dbReference type="Proteomes" id="UP001044222"/>
    </source>
</evidence>
<sequence length="274" mass="29889">MLMGNKILLGNLTILLFLGSLVSTPLKIHKRIVDGRQCRANEALYHVGLCRAPCNQKHDVFCGGSLINPKWVLSAAHCDDPQKSDLSVVIGTQDLSNTASWKVIKGKTIKHDKYDRKTLDSDIMLVELEESITPSNTIEIIGLPTGCDVNNEPPTMLQCLLAGWGVYGWTVPKGKTPGTPLFPDHLDCLDTHRAECPMEDTILPVTPNKFCAGGDGDSFNCGDFGGGLECVHDGRKELYGVASSFRAPPTSQPAKFTKVCQFVDWIKGHVAELK</sequence>
<evidence type="ECO:0000256" key="3">
    <source>
        <dbReference type="ARBA" id="ARBA00022801"/>
    </source>
</evidence>
<comment type="catalytic activity">
    <reaction evidence="7">
        <text>Preferential cleavage: Arg-|-Xaa, Lys-|-Xaa.</text>
        <dbReference type="EC" id="3.4.21.4"/>
    </reaction>
</comment>
<evidence type="ECO:0000256" key="1">
    <source>
        <dbReference type="ARBA" id="ARBA00022670"/>
    </source>
</evidence>
<dbReference type="PROSITE" id="PS50240">
    <property type="entry name" value="TRYPSIN_DOM"/>
    <property type="match status" value="1"/>
</dbReference>
<dbReference type="PANTHER" id="PTHR24264:SF57">
    <property type="entry name" value="TRYPSIN-2"/>
    <property type="match status" value="1"/>
</dbReference>
<keyword evidence="1" id="KW-0645">Protease</keyword>
<dbReference type="InterPro" id="IPR001314">
    <property type="entry name" value="Peptidase_S1A"/>
</dbReference>
<dbReference type="PRINTS" id="PR00722">
    <property type="entry name" value="CHYMOTRYPSIN"/>
</dbReference>
<dbReference type="InterPro" id="IPR043504">
    <property type="entry name" value="Peptidase_S1_PA_chymotrypsin"/>
</dbReference>
<organism evidence="11 12">
    <name type="scientific">Anguilla anguilla</name>
    <name type="common">European freshwater eel</name>
    <name type="synonym">Muraena anguilla</name>
    <dbReference type="NCBI Taxonomy" id="7936"/>
    <lineage>
        <taxon>Eukaryota</taxon>
        <taxon>Metazoa</taxon>
        <taxon>Chordata</taxon>
        <taxon>Craniata</taxon>
        <taxon>Vertebrata</taxon>
        <taxon>Euteleostomi</taxon>
        <taxon>Actinopterygii</taxon>
        <taxon>Neopterygii</taxon>
        <taxon>Teleostei</taxon>
        <taxon>Anguilliformes</taxon>
        <taxon>Anguillidae</taxon>
        <taxon>Anguilla</taxon>
    </lineage>
</organism>
<evidence type="ECO:0000256" key="4">
    <source>
        <dbReference type="ARBA" id="ARBA00022825"/>
    </source>
</evidence>
<keyword evidence="3" id="KW-0378">Hydrolase</keyword>
<evidence type="ECO:0000256" key="5">
    <source>
        <dbReference type="ARBA" id="ARBA00023145"/>
    </source>
</evidence>
<keyword evidence="4" id="KW-0720">Serine protease</keyword>
<dbReference type="EC" id="3.4.21.4" evidence="8"/>
<dbReference type="EMBL" id="JAFIRN010000007">
    <property type="protein sequence ID" value="KAG5845357.1"/>
    <property type="molecule type" value="Genomic_DNA"/>
</dbReference>
<keyword evidence="2 9" id="KW-0732">Signal</keyword>
<dbReference type="InterPro" id="IPR018114">
    <property type="entry name" value="TRYPSIN_HIS"/>
</dbReference>
<reference evidence="11" key="1">
    <citation type="submission" date="2021-01" db="EMBL/GenBank/DDBJ databases">
        <title>A chromosome-scale assembly of European eel, Anguilla anguilla.</title>
        <authorList>
            <person name="Henkel C."/>
            <person name="Jong-Raadsen S.A."/>
            <person name="Dufour S."/>
            <person name="Weltzien F.-A."/>
            <person name="Palstra A.P."/>
            <person name="Pelster B."/>
            <person name="Spaink H.P."/>
            <person name="Van Den Thillart G.E."/>
            <person name="Jansen H."/>
            <person name="Zahm M."/>
            <person name="Klopp C."/>
            <person name="Cedric C."/>
            <person name="Louis A."/>
            <person name="Berthelot C."/>
            <person name="Parey E."/>
            <person name="Roest Crollius H."/>
            <person name="Montfort J."/>
            <person name="Robinson-Rechavi M."/>
            <person name="Bucao C."/>
            <person name="Bouchez O."/>
            <person name="Gislard M."/>
            <person name="Lluch J."/>
            <person name="Milhes M."/>
            <person name="Lampietro C."/>
            <person name="Lopez Roques C."/>
            <person name="Donnadieu C."/>
            <person name="Braasch I."/>
            <person name="Desvignes T."/>
            <person name="Postlethwait J."/>
            <person name="Bobe J."/>
            <person name="Guiguen Y."/>
            <person name="Dirks R."/>
        </authorList>
    </citation>
    <scope>NUCLEOTIDE SEQUENCE</scope>
    <source>
        <strain evidence="11">Tag_6206</strain>
        <tissue evidence="11">Liver</tissue>
    </source>
</reference>
<evidence type="ECO:0000256" key="6">
    <source>
        <dbReference type="ARBA" id="ARBA00023157"/>
    </source>
</evidence>
<dbReference type="PANTHER" id="PTHR24264">
    <property type="entry name" value="TRYPSIN-RELATED"/>
    <property type="match status" value="1"/>
</dbReference>
<keyword evidence="12" id="KW-1185">Reference proteome</keyword>
<dbReference type="SMART" id="SM00020">
    <property type="entry name" value="Tryp_SPc"/>
    <property type="match status" value="1"/>
</dbReference>
<dbReference type="Proteomes" id="UP001044222">
    <property type="component" value="Chromosome 7"/>
</dbReference>
<dbReference type="InterPro" id="IPR050127">
    <property type="entry name" value="Serine_Proteases_S1"/>
</dbReference>
<keyword evidence="5" id="KW-0865">Zymogen</keyword>
<dbReference type="SUPFAM" id="SSF50494">
    <property type="entry name" value="Trypsin-like serine proteases"/>
    <property type="match status" value="1"/>
</dbReference>
<evidence type="ECO:0000256" key="9">
    <source>
        <dbReference type="SAM" id="SignalP"/>
    </source>
</evidence>
<keyword evidence="6" id="KW-1015">Disulfide bond</keyword>
<name>A0A9D3MA90_ANGAN</name>
<evidence type="ECO:0000256" key="7">
    <source>
        <dbReference type="ARBA" id="ARBA00036320"/>
    </source>
</evidence>
<dbReference type="InterPro" id="IPR001254">
    <property type="entry name" value="Trypsin_dom"/>
</dbReference>
<dbReference type="GO" id="GO:0004252">
    <property type="term" value="F:serine-type endopeptidase activity"/>
    <property type="evidence" value="ECO:0007669"/>
    <property type="project" value="UniProtKB-EC"/>
</dbReference>
<feature type="domain" description="Peptidase S1" evidence="10">
    <location>
        <begin position="32"/>
        <end position="271"/>
    </location>
</feature>
<feature type="chain" id="PRO_5039609192" description="trypsin" evidence="9">
    <location>
        <begin position="24"/>
        <end position="274"/>
    </location>
</feature>
<dbReference type="Gene3D" id="2.40.10.10">
    <property type="entry name" value="Trypsin-like serine proteases"/>
    <property type="match status" value="1"/>
</dbReference>
<accession>A0A9D3MA90</accession>
<dbReference type="InterPro" id="IPR009003">
    <property type="entry name" value="Peptidase_S1_PA"/>
</dbReference>
<evidence type="ECO:0000313" key="11">
    <source>
        <dbReference type="EMBL" id="KAG5845357.1"/>
    </source>
</evidence>
<protein>
    <recommendedName>
        <fullName evidence="8">trypsin</fullName>
        <ecNumber evidence="8">3.4.21.4</ecNumber>
    </recommendedName>
</protein>
<gene>
    <name evidence="11" type="ORF">ANANG_G00138000</name>
</gene>
<comment type="caution">
    <text evidence="11">The sequence shown here is derived from an EMBL/GenBank/DDBJ whole genome shotgun (WGS) entry which is preliminary data.</text>
</comment>
<dbReference type="PROSITE" id="PS00134">
    <property type="entry name" value="TRYPSIN_HIS"/>
    <property type="match status" value="1"/>
</dbReference>
<feature type="signal peptide" evidence="9">
    <location>
        <begin position="1"/>
        <end position="23"/>
    </location>
</feature>
<proteinExistence type="predicted"/>
<dbReference type="GO" id="GO:0005615">
    <property type="term" value="C:extracellular space"/>
    <property type="evidence" value="ECO:0007669"/>
    <property type="project" value="TreeGrafter"/>
</dbReference>
<evidence type="ECO:0000259" key="10">
    <source>
        <dbReference type="PROSITE" id="PS50240"/>
    </source>
</evidence>
<dbReference type="GO" id="GO:0006508">
    <property type="term" value="P:proteolysis"/>
    <property type="evidence" value="ECO:0007669"/>
    <property type="project" value="UniProtKB-KW"/>
</dbReference>
<evidence type="ECO:0000256" key="8">
    <source>
        <dbReference type="ARBA" id="ARBA00038868"/>
    </source>
</evidence>
<evidence type="ECO:0000256" key="2">
    <source>
        <dbReference type="ARBA" id="ARBA00022729"/>
    </source>
</evidence>
<dbReference type="CDD" id="cd00190">
    <property type="entry name" value="Tryp_SPc"/>
    <property type="match status" value="1"/>
</dbReference>
<dbReference type="AlphaFoldDB" id="A0A9D3MA90"/>
<dbReference type="Pfam" id="PF00089">
    <property type="entry name" value="Trypsin"/>
    <property type="match status" value="1"/>
</dbReference>